<dbReference type="SMART" id="SM00028">
    <property type="entry name" value="TPR"/>
    <property type="match status" value="2"/>
</dbReference>
<feature type="transmembrane region" description="Helical" evidence="4">
    <location>
        <begin position="107"/>
        <end position="122"/>
    </location>
</feature>
<reference evidence="5 6" key="1">
    <citation type="journal article" date="2015" name="Nature">
        <title>rRNA introns, odd ribosomes, and small enigmatic genomes across a large radiation of phyla.</title>
        <authorList>
            <person name="Brown C.T."/>
            <person name="Hug L.A."/>
            <person name="Thomas B.C."/>
            <person name="Sharon I."/>
            <person name="Castelle C.J."/>
            <person name="Singh A."/>
            <person name="Wilkins M.J."/>
            <person name="Williams K.H."/>
            <person name="Banfield J.F."/>
        </authorList>
    </citation>
    <scope>NUCLEOTIDE SEQUENCE [LARGE SCALE GENOMIC DNA]</scope>
</reference>
<dbReference type="GO" id="GO:0030968">
    <property type="term" value="P:endoplasmic reticulum unfolded protein response"/>
    <property type="evidence" value="ECO:0007669"/>
    <property type="project" value="TreeGrafter"/>
</dbReference>
<keyword evidence="4" id="KW-0812">Transmembrane</keyword>
<dbReference type="GO" id="GO:0000030">
    <property type="term" value="F:mannosyltransferase activity"/>
    <property type="evidence" value="ECO:0007669"/>
    <property type="project" value="TreeGrafter"/>
</dbReference>
<evidence type="ECO:0000313" key="6">
    <source>
        <dbReference type="Proteomes" id="UP000033861"/>
    </source>
</evidence>
<feature type="transmembrane region" description="Helical" evidence="4">
    <location>
        <begin position="157"/>
        <end position="178"/>
    </location>
</feature>
<dbReference type="Proteomes" id="UP000033861">
    <property type="component" value="Unassembled WGS sequence"/>
</dbReference>
<dbReference type="PANTHER" id="PTHR44227:SF3">
    <property type="entry name" value="PROTEIN O-MANNOSYL-TRANSFERASE TMTC4"/>
    <property type="match status" value="1"/>
</dbReference>
<dbReference type="STRING" id="1618404.UW35_C0013G0004"/>
<dbReference type="Gene3D" id="1.25.40.10">
    <property type="entry name" value="Tetratricopeptide repeat domain"/>
    <property type="match status" value="1"/>
</dbReference>
<dbReference type="GO" id="GO:0035269">
    <property type="term" value="P:protein O-linked glycosylation via mannose"/>
    <property type="evidence" value="ECO:0007669"/>
    <property type="project" value="TreeGrafter"/>
</dbReference>
<dbReference type="InterPro" id="IPR052346">
    <property type="entry name" value="O-mannosyl-transferase_TMTC"/>
</dbReference>
<dbReference type="AlphaFoldDB" id="A0A0G1KF32"/>
<dbReference type="Pfam" id="PF13424">
    <property type="entry name" value="TPR_12"/>
    <property type="match status" value="1"/>
</dbReference>
<dbReference type="PROSITE" id="PS50005">
    <property type="entry name" value="TPR"/>
    <property type="match status" value="1"/>
</dbReference>
<feature type="transmembrane region" description="Helical" evidence="4">
    <location>
        <begin position="237"/>
        <end position="259"/>
    </location>
</feature>
<feature type="transmembrane region" description="Helical" evidence="4">
    <location>
        <begin position="271"/>
        <end position="290"/>
    </location>
</feature>
<evidence type="ECO:0000313" key="5">
    <source>
        <dbReference type="EMBL" id="KKT46484.1"/>
    </source>
</evidence>
<dbReference type="InterPro" id="IPR011990">
    <property type="entry name" value="TPR-like_helical_dom_sf"/>
</dbReference>
<gene>
    <name evidence="5" type="ORF">UW35_C0013G0004</name>
</gene>
<name>A0A0G1KF32_9BACT</name>
<comment type="caution">
    <text evidence="5">The sequence shown here is derived from an EMBL/GenBank/DDBJ whole genome shotgun (WGS) entry which is preliminary data.</text>
</comment>
<evidence type="ECO:0000256" key="3">
    <source>
        <dbReference type="PROSITE-ProRule" id="PRU00339"/>
    </source>
</evidence>
<feature type="transmembrane region" description="Helical" evidence="4">
    <location>
        <begin position="297"/>
        <end position="319"/>
    </location>
</feature>
<feature type="transmembrane region" description="Helical" evidence="4">
    <location>
        <begin position="77"/>
        <end position="95"/>
    </location>
</feature>
<feature type="transmembrane region" description="Helical" evidence="4">
    <location>
        <begin position="190"/>
        <end position="207"/>
    </location>
</feature>
<dbReference type="PANTHER" id="PTHR44227">
    <property type="match status" value="1"/>
</dbReference>
<keyword evidence="4" id="KW-1133">Transmembrane helix</keyword>
<keyword evidence="4" id="KW-0472">Membrane</keyword>
<feature type="transmembrane region" description="Helical" evidence="4">
    <location>
        <begin position="325"/>
        <end position="342"/>
    </location>
</feature>
<evidence type="ECO:0000256" key="1">
    <source>
        <dbReference type="ARBA" id="ARBA00022737"/>
    </source>
</evidence>
<evidence type="ECO:0000256" key="4">
    <source>
        <dbReference type="SAM" id="Phobius"/>
    </source>
</evidence>
<keyword evidence="1" id="KW-0677">Repeat</keyword>
<feature type="transmembrane region" description="Helical" evidence="4">
    <location>
        <begin position="349"/>
        <end position="367"/>
    </location>
</feature>
<dbReference type="InterPro" id="IPR019734">
    <property type="entry name" value="TPR_rpt"/>
</dbReference>
<evidence type="ECO:0000256" key="2">
    <source>
        <dbReference type="ARBA" id="ARBA00022803"/>
    </source>
</evidence>
<dbReference type="SUPFAM" id="SSF48452">
    <property type="entry name" value="TPR-like"/>
    <property type="match status" value="1"/>
</dbReference>
<protein>
    <submittedName>
        <fullName evidence="5">Uncharacterized protein</fullName>
    </submittedName>
</protein>
<accession>A0A0G1KF32</accession>
<sequence length="477" mass="54037">MVIFLVCVLIYGVSIFGGFIQDDRKVILADPTLGKIESLLEAWISPYYKGNPESGAYRPLTSFSLALDSIILGKSAWGYRMMNIIFYGLVCIGVYELSRRVFRSDKWGFWVGLLFAVLPIHTEAVSNIVGRGELLAGGLVIWMLVMAMEKKWGWSMWLYFLAVFSKESAIVWAVPLVWLTFQSKLQKDKLVGIVMIMTMGLIAYFAFRLGILGSDIFSDNATLVENPLKFVGHSQRVMAGIGLVAYGISKTLFPIQLSYDYSFDQLGGGNLSKAWLMIGLGVILLSIFLMRKRKAELSWGLLFLWLPLIVTGNIIKPIGTIFGERLWLLPSLGVLYICVWLIRQIKFRWIELVLWLVVVLLGVRSFVRNIDWLGENRLFVKDGAYATGSVLTQSNVAAVYLMEGRPDEARIYLEKASSIYPEYPYLMNNWGIYYWQKEDLKSAKEMLEKCIEVHPQNALCTGNLGDLERVDAQIKTL</sequence>
<feature type="repeat" description="TPR" evidence="3">
    <location>
        <begin position="424"/>
        <end position="457"/>
    </location>
</feature>
<feature type="transmembrane region" description="Helical" evidence="4">
    <location>
        <begin position="128"/>
        <end position="145"/>
    </location>
</feature>
<dbReference type="EMBL" id="LCHZ01000013">
    <property type="protein sequence ID" value="KKT46484.1"/>
    <property type="molecule type" value="Genomic_DNA"/>
</dbReference>
<organism evidence="5 6">
    <name type="scientific">Candidatus Collierbacteria bacterium GW2011_GWF2_44_15</name>
    <dbReference type="NCBI Taxonomy" id="1618404"/>
    <lineage>
        <taxon>Bacteria</taxon>
        <taxon>Candidatus Collieribacteriota</taxon>
    </lineage>
</organism>
<keyword evidence="2 3" id="KW-0802">TPR repeat</keyword>
<proteinExistence type="predicted"/>